<feature type="transmembrane region" description="Helical" evidence="1">
    <location>
        <begin position="50"/>
        <end position="71"/>
    </location>
</feature>
<accession>A0ABZ1IK88</accession>
<keyword evidence="4" id="KW-1185">Reference proteome</keyword>
<dbReference type="PANTHER" id="PTHR36834:SF1">
    <property type="entry name" value="INTEGRAL MEMBRANE PROTEIN"/>
    <property type="match status" value="1"/>
</dbReference>
<dbReference type="InterPro" id="IPR053150">
    <property type="entry name" value="Teicoplanin_resist-assoc"/>
</dbReference>
<protein>
    <submittedName>
        <fullName evidence="3">VanZ family protein</fullName>
    </submittedName>
</protein>
<feature type="domain" description="VanZ-like" evidence="2">
    <location>
        <begin position="10"/>
        <end position="122"/>
    </location>
</feature>
<dbReference type="Pfam" id="PF04892">
    <property type="entry name" value="VanZ"/>
    <property type="match status" value="1"/>
</dbReference>
<evidence type="ECO:0000313" key="3">
    <source>
        <dbReference type="EMBL" id="WSE34935.1"/>
    </source>
</evidence>
<sequence length="132" mass="14080">MRSWARRLLVVAVLVVLVITLRPGHLSPPENLNLVPLAGILDEARNVRGPIGLLNNLGNIALFVPLGFLATAVTRRNAAVVVALAWFSAAIETVQYFIGRSADVDDVLLNTLGAALGVLLAARVRSRRKAPA</sequence>
<organism evidence="3 4">
    <name type="scientific">Amycolatopsis rhabdoformis</name>
    <dbReference type="NCBI Taxonomy" id="1448059"/>
    <lineage>
        <taxon>Bacteria</taxon>
        <taxon>Bacillati</taxon>
        <taxon>Actinomycetota</taxon>
        <taxon>Actinomycetes</taxon>
        <taxon>Pseudonocardiales</taxon>
        <taxon>Pseudonocardiaceae</taxon>
        <taxon>Amycolatopsis</taxon>
    </lineage>
</organism>
<keyword evidence="1" id="KW-0472">Membrane</keyword>
<gene>
    <name evidence="3" type="ORF">VSH64_23130</name>
</gene>
<evidence type="ECO:0000259" key="2">
    <source>
        <dbReference type="Pfam" id="PF04892"/>
    </source>
</evidence>
<evidence type="ECO:0000256" key="1">
    <source>
        <dbReference type="SAM" id="Phobius"/>
    </source>
</evidence>
<reference evidence="3 4" key="1">
    <citation type="journal article" date="2015" name="Int. J. Syst. Evol. Microbiol.">
        <title>Amycolatopsis rhabdoformis sp. nov., an actinomycete isolated from a tropical forest soil.</title>
        <authorList>
            <person name="Souza W.R."/>
            <person name="Silva R.E."/>
            <person name="Goodfellow M."/>
            <person name="Busarakam K."/>
            <person name="Figueiro F.S."/>
            <person name="Ferreira D."/>
            <person name="Rodrigues-Filho E."/>
            <person name="Moraes L.A.B."/>
            <person name="Zucchi T.D."/>
        </authorList>
    </citation>
    <scope>NUCLEOTIDE SEQUENCE [LARGE SCALE GENOMIC DNA]</scope>
    <source>
        <strain evidence="3 4">NCIMB 14900</strain>
    </source>
</reference>
<keyword evidence="1" id="KW-0812">Transmembrane</keyword>
<dbReference type="RefSeq" id="WP_326837743.1">
    <property type="nucleotide sequence ID" value="NZ_CP142149.1"/>
</dbReference>
<evidence type="ECO:0000313" key="4">
    <source>
        <dbReference type="Proteomes" id="UP001330812"/>
    </source>
</evidence>
<feature type="transmembrane region" description="Helical" evidence="1">
    <location>
        <begin position="104"/>
        <end position="122"/>
    </location>
</feature>
<name>A0ABZ1IK88_9PSEU</name>
<dbReference type="PANTHER" id="PTHR36834">
    <property type="entry name" value="MEMBRANE PROTEIN-RELATED"/>
    <property type="match status" value="1"/>
</dbReference>
<dbReference type="Proteomes" id="UP001330812">
    <property type="component" value="Chromosome"/>
</dbReference>
<dbReference type="InterPro" id="IPR006976">
    <property type="entry name" value="VanZ-like"/>
</dbReference>
<keyword evidence="1" id="KW-1133">Transmembrane helix</keyword>
<dbReference type="EMBL" id="CP142149">
    <property type="protein sequence ID" value="WSE34935.1"/>
    <property type="molecule type" value="Genomic_DNA"/>
</dbReference>
<feature type="transmembrane region" description="Helical" evidence="1">
    <location>
        <begin position="78"/>
        <end position="98"/>
    </location>
</feature>
<proteinExistence type="predicted"/>